<reference evidence="2" key="1">
    <citation type="journal article" date="2019" name="Int. J. Syst. Evol. Microbiol.">
        <title>The Global Catalogue of Microorganisms (GCM) 10K type strain sequencing project: providing services to taxonomists for standard genome sequencing and annotation.</title>
        <authorList>
            <consortium name="The Broad Institute Genomics Platform"/>
            <consortium name="The Broad Institute Genome Sequencing Center for Infectious Disease"/>
            <person name="Wu L."/>
            <person name="Ma J."/>
        </authorList>
    </citation>
    <scope>NUCLEOTIDE SEQUENCE [LARGE SCALE GENOMIC DNA]</scope>
    <source>
        <strain evidence="2">CCM 7435</strain>
    </source>
</reference>
<dbReference type="Proteomes" id="UP001597299">
    <property type="component" value="Unassembled WGS sequence"/>
</dbReference>
<evidence type="ECO:0008006" key="3">
    <source>
        <dbReference type="Google" id="ProtNLM"/>
    </source>
</evidence>
<evidence type="ECO:0000313" key="2">
    <source>
        <dbReference type="Proteomes" id="UP001597299"/>
    </source>
</evidence>
<organism evidence="1 2">
    <name type="scientific">Ancylobacter oerskovii</name>
    <dbReference type="NCBI Taxonomy" id="459519"/>
    <lineage>
        <taxon>Bacteria</taxon>
        <taxon>Pseudomonadati</taxon>
        <taxon>Pseudomonadota</taxon>
        <taxon>Alphaproteobacteria</taxon>
        <taxon>Hyphomicrobiales</taxon>
        <taxon>Xanthobacteraceae</taxon>
        <taxon>Ancylobacter</taxon>
    </lineage>
</organism>
<comment type="caution">
    <text evidence="1">The sequence shown here is derived from an EMBL/GenBank/DDBJ whole genome shotgun (WGS) entry which is preliminary data.</text>
</comment>
<dbReference type="EMBL" id="JBHUHD010000001">
    <property type="protein sequence ID" value="MFD2140596.1"/>
    <property type="molecule type" value="Genomic_DNA"/>
</dbReference>
<dbReference type="RefSeq" id="WP_213350941.1">
    <property type="nucleotide sequence ID" value="NZ_JAHBGB010000002.1"/>
</dbReference>
<keyword evidence="2" id="KW-1185">Reference proteome</keyword>
<protein>
    <recommendedName>
        <fullName evidence="3">LysR substrate binding domain-containing protein</fullName>
    </recommendedName>
</protein>
<sequence length="80" mass="8690">MFAHPRVLRPYRPLLVGGGQAVSILSPLSVLSLLAKELLTGVPIASSHGMARSIDIQTMTGRKLPDAAHHFIDHLVRELD</sequence>
<gene>
    <name evidence="1" type="ORF">ACFSNC_09310</name>
</gene>
<evidence type="ECO:0000313" key="1">
    <source>
        <dbReference type="EMBL" id="MFD2140596.1"/>
    </source>
</evidence>
<accession>A0ABW4YW35</accession>
<proteinExistence type="predicted"/>
<name>A0ABW4YW35_9HYPH</name>